<accession>A0A432VRJ1</accession>
<evidence type="ECO:0000313" key="2">
    <source>
        <dbReference type="EMBL" id="RUO18839.1"/>
    </source>
</evidence>
<evidence type="ECO:0008006" key="4">
    <source>
        <dbReference type="Google" id="ProtNLM"/>
    </source>
</evidence>
<protein>
    <recommendedName>
        <fullName evidence="4">DUF502 domain-containing protein</fullName>
    </recommendedName>
</protein>
<feature type="transmembrane region" description="Helical" evidence="1">
    <location>
        <begin position="12"/>
        <end position="29"/>
    </location>
</feature>
<dbReference type="Proteomes" id="UP000288212">
    <property type="component" value="Unassembled WGS sequence"/>
</dbReference>
<organism evidence="2 3">
    <name type="scientific">Aliidiomarina haloalkalitolerans</name>
    <dbReference type="NCBI Taxonomy" id="859059"/>
    <lineage>
        <taxon>Bacteria</taxon>
        <taxon>Pseudomonadati</taxon>
        <taxon>Pseudomonadota</taxon>
        <taxon>Gammaproteobacteria</taxon>
        <taxon>Alteromonadales</taxon>
        <taxon>Idiomarinaceae</taxon>
        <taxon>Aliidiomarina</taxon>
    </lineage>
</organism>
<dbReference type="PANTHER" id="PTHR31876:SF26">
    <property type="entry name" value="PROTEIN LIKE COV 2"/>
    <property type="match status" value="1"/>
</dbReference>
<dbReference type="OrthoDB" id="5636623at2"/>
<dbReference type="Pfam" id="PF04367">
    <property type="entry name" value="DUF502"/>
    <property type="match status" value="1"/>
</dbReference>
<gene>
    <name evidence="2" type="ORF">CWE06_09580</name>
</gene>
<dbReference type="PANTHER" id="PTHR31876">
    <property type="entry name" value="COV-LIKE PROTEIN 1"/>
    <property type="match status" value="1"/>
</dbReference>
<keyword evidence="1" id="KW-0812">Transmembrane</keyword>
<dbReference type="AlphaFoldDB" id="A0A432VRJ1"/>
<reference evidence="2 3" key="1">
    <citation type="journal article" date="2011" name="Front. Microbiol.">
        <title>Genomic signatures of strain selection and enhancement in Bacillus atrophaeus var. globigii, a historical biowarfare simulant.</title>
        <authorList>
            <person name="Gibbons H.S."/>
            <person name="Broomall S.M."/>
            <person name="McNew L.A."/>
            <person name="Daligault H."/>
            <person name="Chapman C."/>
            <person name="Bruce D."/>
            <person name="Karavis M."/>
            <person name="Krepps M."/>
            <person name="McGregor P.A."/>
            <person name="Hong C."/>
            <person name="Park K.H."/>
            <person name="Akmal A."/>
            <person name="Feldman A."/>
            <person name="Lin J.S."/>
            <person name="Chang W.E."/>
            <person name="Higgs B.W."/>
            <person name="Demirev P."/>
            <person name="Lindquist J."/>
            <person name="Liem A."/>
            <person name="Fochler E."/>
            <person name="Read T.D."/>
            <person name="Tapia R."/>
            <person name="Johnson S."/>
            <person name="Bishop-Lilly K.A."/>
            <person name="Detter C."/>
            <person name="Han C."/>
            <person name="Sozhamannan S."/>
            <person name="Rosenzweig C.N."/>
            <person name="Skowronski E.W."/>
        </authorList>
    </citation>
    <scope>NUCLEOTIDE SEQUENCE [LARGE SCALE GENOMIC DNA]</scope>
    <source>
        <strain evidence="2 3">AK5</strain>
    </source>
</reference>
<evidence type="ECO:0000313" key="3">
    <source>
        <dbReference type="Proteomes" id="UP000288212"/>
    </source>
</evidence>
<feature type="transmembrane region" description="Helical" evidence="1">
    <location>
        <begin position="49"/>
        <end position="69"/>
    </location>
</feature>
<dbReference type="EMBL" id="PIPI01000007">
    <property type="protein sequence ID" value="RUO18839.1"/>
    <property type="molecule type" value="Genomic_DNA"/>
</dbReference>
<dbReference type="RefSeq" id="WP_126793527.1">
    <property type="nucleotide sequence ID" value="NZ_PIPI01000007.1"/>
</dbReference>
<proteinExistence type="predicted"/>
<keyword evidence="3" id="KW-1185">Reference proteome</keyword>
<keyword evidence="1" id="KW-0472">Membrane</keyword>
<name>A0A432VRJ1_9GAMM</name>
<keyword evidence="1" id="KW-1133">Transmembrane helix</keyword>
<evidence type="ECO:0000256" key="1">
    <source>
        <dbReference type="SAM" id="Phobius"/>
    </source>
</evidence>
<dbReference type="InterPro" id="IPR007462">
    <property type="entry name" value="COV1-like"/>
</dbReference>
<sequence length="202" mass="22343">MRVVVRSLVKGLGIILPIVITIELLRWLLVTVETRMAPLLEMVLHRDFYIPGMAIIGFLIICIVIGFSARWRSFSWLWELPGKILLKIPGASQVYGILQELMEVMSGKNFADESVVLVKLPQSDVELIGIVTKKGGIKDDRMSSLMDEEQLAVFLPMAYNIGGYTIIVPKSCTRNVDMKPAEALQLVLSGGLGSSKSAPEQK</sequence>
<comment type="caution">
    <text evidence="2">The sequence shown here is derived from an EMBL/GenBank/DDBJ whole genome shotgun (WGS) entry which is preliminary data.</text>
</comment>